<dbReference type="GO" id="GO:0015450">
    <property type="term" value="F:protein-transporting ATPase activity"/>
    <property type="evidence" value="ECO:0007669"/>
    <property type="project" value="InterPro"/>
</dbReference>
<evidence type="ECO:0000256" key="4">
    <source>
        <dbReference type="ARBA" id="ARBA00022519"/>
    </source>
</evidence>
<dbReference type="PRINTS" id="PR01755">
    <property type="entry name" value="SECFTRNLCASE"/>
</dbReference>
<feature type="transmembrane region" description="Helical" evidence="10">
    <location>
        <begin position="17"/>
        <end position="35"/>
    </location>
</feature>
<feature type="transmembrane region" description="Helical" evidence="10">
    <location>
        <begin position="244"/>
        <end position="262"/>
    </location>
</feature>
<evidence type="ECO:0000256" key="6">
    <source>
        <dbReference type="ARBA" id="ARBA00022927"/>
    </source>
</evidence>
<keyword evidence="5 10" id="KW-0812">Transmembrane</keyword>
<keyword evidence="4" id="KW-0997">Cell inner membrane</keyword>
<dbReference type="NCBIfam" id="TIGR00916">
    <property type="entry name" value="2A0604s01"/>
    <property type="match status" value="1"/>
</dbReference>
<evidence type="ECO:0000256" key="8">
    <source>
        <dbReference type="ARBA" id="ARBA00023010"/>
    </source>
</evidence>
<keyword evidence="3 10" id="KW-1003">Cell membrane</keyword>
<dbReference type="PANTHER" id="PTHR30081:SF8">
    <property type="entry name" value="PROTEIN TRANSLOCASE SUBUNIT SECF"/>
    <property type="match status" value="1"/>
</dbReference>
<feature type="transmembrane region" description="Helical" evidence="10">
    <location>
        <begin position="159"/>
        <end position="183"/>
    </location>
</feature>
<dbReference type="AlphaFoldDB" id="A0A3S0NAF8"/>
<keyword evidence="9 10" id="KW-0472">Membrane</keyword>
<dbReference type="Gene3D" id="1.20.1640.10">
    <property type="entry name" value="Multidrug efflux transporter AcrB transmembrane domain"/>
    <property type="match status" value="1"/>
</dbReference>
<evidence type="ECO:0000256" key="7">
    <source>
        <dbReference type="ARBA" id="ARBA00022989"/>
    </source>
</evidence>
<keyword evidence="8 10" id="KW-0811">Translocation</keyword>
<dbReference type="InterPro" id="IPR048634">
    <property type="entry name" value="SecD_SecF_C"/>
</dbReference>
<keyword evidence="7 10" id="KW-1133">Transmembrane helix</keyword>
<evidence type="ECO:0000256" key="10">
    <source>
        <dbReference type="HAMAP-Rule" id="MF_01464"/>
    </source>
</evidence>
<dbReference type="EMBL" id="RXYK01000006">
    <property type="protein sequence ID" value="RTY38132.1"/>
    <property type="molecule type" value="Genomic_DNA"/>
</dbReference>
<evidence type="ECO:0000259" key="11">
    <source>
        <dbReference type="PROSITE" id="PS50156"/>
    </source>
</evidence>
<dbReference type="RefSeq" id="WP_126384343.1">
    <property type="nucleotide sequence ID" value="NZ_RXYK01000006.1"/>
</dbReference>
<dbReference type="GO" id="GO:0065002">
    <property type="term" value="P:intracellular protein transmembrane transport"/>
    <property type="evidence" value="ECO:0007669"/>
    <property type="project" value="UniProtKB-UniRule"/>
</dbReference>
<dbReference type="GO" id="GO:0043952">
    <property type="term" value="P:protein transport by the Sec complex"/>
    <property type="evidence" value="ECO:0007669"/>
    <property type="project" value="UniProtKB-UniRule"/>
</dbReference>
<organism evidence="12 13">
    <name type="scientific">Chlorobium phaeovibrioides</name>
    <dbReference type="NCBI Taxonomy" id="1094"/>
    <lineage>
        <taxon>Bacteria</taxon>
        <taxon>Pseudomonadati</taxon>
        <taxon>Chlorobiota</taxon>
        <taxon>Chlorobiia</taxon>
        <taxon>Chlorobiales</taxon>
        <taxon>Chlorobiaceae</taxon>
        <taxon>Chlorobium/Pelodictyon group</taxon>
        <taxon>Chlorobium</taxon>
    </lineage>
</organism>
<dbReference type="InterPro" id="IPR022646">
    <property type="entry name" value="SecD/SecF_CS"/>
</dbReference>
<feature type="transmembrane region" description="Helical" evidence="10">
    <location>
        <begin position="195"/>
        <end position="214"/>
    </location>
</feature>
<dbReference type="SUPFAM" id="SSF82866">
    <property type="entry name" value="Multidrug efflux transporter AcrB transmembrane domain"/>
    <property type="match status" value="1"/>
</dbReference>
<accession>A0A3S0NAF8</accession>
<dbReference type="InterPro" id="IPR022645">
    <property type="entry name" value="SecD/SecF_bac"/>
</dbReference>
<name>A0A3S0NAF8_CHLPH</name>
<evidence type="ECO:0000256" key="9">
    <source>
        <dbReference type="ARBA" id="ARBA00023136"/>
    </source>
</evidence>
<evidence type="ECO:0000256" key="1">
    <source>
        <dbReference type="ARBA" id="ARBA00004651"/>
    </source>
</evidence>
<comment type="subunit">
    <text evidence="10">Forms a complex with SecD. Part of the essential Sec protein translocation apparatus which comprises SecA, SecYEG and auxiliary proteins SecDF. Other proteins may also be involved.</text>
</comment>
<dbReference type="InterPro" id="IPR000731">
    <property type="entry name" value="SSD"/>
</dbReference>
<evidence type="ECO:0000256" key="3">
    <source>
        <dbReference type="ARBA" id="ARBA00022475"/>
    </source>
</evidence>
<dbReference type="NCBIfam" id="TIGR00966">
    <property type="entry name" value="transloc_SecF"/>
    <property type="match status" value="1"/>
</dbReference>
<dbReference type="GO" id="GO:0005886">
    <property type="term" value="C:plasma membrane"/>
    <property type="evidence" value="ECO:0007669"/>
    <property type="project" value="UniProtKB-SubCell"/>
</dbReference>
<evidence type="ECO:0000313" key="13">
    <source>
        <dbReference type="Proteomes" id="UP000279908"/>
    </source>
</evidence>
<comment type="caution">
    <text evidence="12">The sequence shown here is derived from an EMBL/GenBank/DDBJ whole genome shotgun (WGS) entry which is preliminary data.</text>
</comment>
<feature type="transmembrane region" description="Helical" evidence="10">
    <location>
        <begin position="268"/>
        <end position="296"/>
    </location>
</feature>
<dbReference type="Proteomes" id="UP000279908">
    <property type="component" value="Unassembled WGS sequence"/>
</dbReference>
<dbReference type="InterPro" id="IPR005665">
    <property type="entry name" value="SecF_bac"/>
</dbReference>
<comment type="similarity">
    <text evidence="10">Belongs to the SecD/SecF family. SecF subfamily.</text>
</comment>
<keyword evidence="6 10" id="KW-0653">Protein transport</keyword>
<dbReference type="PROSITE" id="PS50156">
    <property type="entry name" value="SSD"/>
    <property type="match status" value="1"/>
</dbReference>
<dbReference type="PANTHER" id="PTHR30081">
    <property type="entry name" value="PROTEIN-EXPORT MEMBRANE PROTEIN SEC"/>
    <property type="match status" value="1"/>
</dbReference>
<evidence type="ECO:0000313" key="12">
    <source>
        <dbReference type="EMBL" id="RTY38132.1"/>
    </source>
</evidence>
<reference evidence="12 13" key="1">
    <citation type="submission" date="2018-12" db="EMBL/GenBank/DDBJ databases">
        <authorList>
            <person name="Lunina O.N."/>
            <person name="Grouzdev D.S."/>
            <person name="Gorlenko V.M."/>
            <person name="Savvichev A.S."/>
        </authorList>
    </citation>
    <scope>NUCLEOTIDE SEQUENCE [LARGE SCALE GENOMIC DNA]</scope>
    <source>
        <strain evidence="12 13">BrKhr-17</strain>
    </source>
</reference>
<dbReference type="HAMAP" id="MF_01464_B">
    <property type="entry name" value="SecF_B"/>
    <property type="match status" value="1"/>
</dbReference>
<keyword evidence="2 10" id="KW-0813">Transport</keyword>
<dbReference type="InterPro" id="IPR022813">
    <property type="entry name" value="SecD/SecF_arch_bac"/>
</dbReference>
<sequence length="311" mass="33980">MRIFSNTSIDFLGRRKIAYAISLLLLLTGLVSLAVRGLNYGIDFRGGSEVVLRFEQDVPVGELRSVMRDAGVSGTIKQYGMDRSFLLSTVFNGDTNELKSLISGALNSHLKGNPFEIVRIDAVGPSIASDLKWSAFKAMGAALLAILIYVGIRFELKFAAAGVVAIFHDVLIVLGLFSLLGGVFEVMPLEMDQSIIAAFLTIAGYSITDTVVVYDRIRENIRNRKPSEYEQIFNESMNRTLSRTIITSCTTLLTVLVLFIFAGPAIRAFAFAVFAGILVGTYSSVFVAAPLAFEWIKRSKAPVKLRGSQKA</sequence>
<gene>
    <name evidence="10 12" type="primary">secF</name>
    <name evidence="12" type="ORF">EKD02_05385</name>
</gene>
<dbReference type="Pfam" id="PF07549">
    <property type="entry name" value="Sec_GG"/>
    <property type="match status" value="1"/>
</dbReference>
<dbReference type="GO" id="GO:0006605">
    <property type="term" value="P:protein targeting"/>
    <property type="evidence" value="ECO:0007669"/>
    <property type="project" value="UniProtKB-UniRule"/>
</dbReference>
<feature type="transmembrane region" description="Helical" evidence="10">
    <location>
        <begin position="133"/>
        <end position="152"/>
    </location>
</feature>
<protein>
    <recommendedName>
        <fullName evidence="10">Protein-export membrane protein SecF</fullName>
    </recommendedName>
</protein>
<comment type="subcellular location">
    <subcellularLocation>
        <location evidence="1 10">Cell membrane</location>
        <topology evidence="1 10">Multi-pass membrane protein</topology>
    </subcellularLocation>
</comment>
<feature type="domain" description="SSD" evidence="11">
    <location>
        <begin position="158"/>
        <end position="294"/>
    </location>
</feature>
<dbReference type="Pfam" id="PF02355">
    <property type="entry name" value="SecD_SecF_C"/>
    <property type="match status" value="1"/>
</dbReference>
<dbReference type="InterPro" id="IPR055344">
    <property type="entry name" value="SecD_SecF_C_bact"/>
</dbReference>
<comment type="function">
    <text evidence="10">Part of the Sec protein translocase complex. Interacts with the SecYEG preprotein conducting channel. SecDF uses the proton motive force (PMF) to complete protein translocation after the ATP-dependent function of SecA.</text>
</comment>
<proteinExistence type="inferred from homology"/>
<evidence type="ECO:0000256" key="2">
    <source>
        <dbReference type="ARBA" id="ARBA00022448"/>
    </source>
</evidence>
<evidence type="ECO:0000256" key="5">
    <source>
        <dbReference type="ARBA" id="ARBA00022692"/>
    </source>
</evidence>